<keyword evidence="3" id="KW-0520">NAD</keyword>
<keyword evidence="4" id="KW-0862">Zinc</keyword>
<gene>
    <name evidence="7" type="ORF">CkaCkLH20_08809</name>
</gene>
<dbReference type="PANTHER" id="PTHR11085:SF10">
    <property type="entry name" value="NAD-DEPENDENT PROTEIN DEACYLASE SIRTUIN-5, MITOCHONDRIAL-RELATED"/>
    <property type="match status" value="1"/>
</dbReference>
<evidence type="ECO:0000256" key="4">
    <source>
        <dbReference type="PROSITE-ProRule" id="PRU00236"/>
    </source>
</evidence>
<feature type="region of interest" description="Disordered" evidence="5">
    <location>
        <begin position="198"/>
        <end position="231"/>
    </location>
</feature>
<keyword evidence="2" id="KW-0808">Transferase</keyword>
<keyword evidence="4" id="KW-0479">Metal-binding</keyword>
<dbReference type="GO" id="GO:0070403">
    <property type="term" value="F:NAD+ binding"/>
    <property type="evidence" value="ECO:0007669"/>
    <property type="project" value="InterPro"/>
</dbReference>
<evidence type="ECO:0000313" key="7">
    <source>
        <dbReference type="EMBL" id="KAF9873699.1"/>
    </source>
</evidence>
<dbReference type="InterPro" id="IPR050134">
    <property type="entry name" value="NAD-dep_sirtuin_deacylases"/>
</dbReference>
<dbReference type="GO" id="GO:0005634">
    <property type="term" value="C:nucleus"/>
    <property type="evidence" value="ECO:0007669"/>
    <property type="project" value="TreeGrafter"/>
</dbReference>
<comment type="similarity">
    <text evidence="1">Belongs to the sirtuin family. Class I subfamily.</text>
</comment>
<dbReference type="GO" id="GO:0017136">
    <property type="term" value="F:histone deacetylase activity, NAD-dependent"/>
    <property type="evidence" value="ECO:0007669"/>
    <property type="project" value="TreeGrafter"/>
</dbReference>
<dbReference type="AlphaFoldDB" id="A0A9P6I093"/>
<reference evidence="7" key="2">
    <citation type="submission" date="2020-11" db="EMBL/GenBank/DDBJ databases">
        <title>Whole genome sequencing of Colletotrichum sp.</title>
        <authorList>
            <person name="Li H."/>
        </authorList>
    </citation>
    <scope>NUCLEOTIDE SEQUENCE</scope>
    <source>
        <strain evidence="7">CkLH20</strain>
    </source>
</reference>
<sequence>MAESTSALDLAAVADFQDALKHAKRIIAVIGAGLSASSGLATFRSTNGLWKSQDVMQVASPAGFRHDPGLVLQFYTYRRHEALRAKPNPAHYALAELARQVPGFVALTQNVDNLSHRAGHPPEQLKELHGNLFTLSCSDVIKCGYVERNNFEECLTPALDPSKDEKETIGSLNPDNKPRASPLLLAGIARKHAQILGDSYQGGTPTSKDLAALKSPEQPTTSSSPVVRLSSGLTKEDLPQCPQCKDSILRPAVVWFGESLPVKIVEETEALFDDPEPIDICLTIGTSSRVWPAAGYPEMARKKGARIAVINTDAGDANGIQLNRDWVFVGDAAVILPELLKPVIGEPHKWSQSTV</sequence>
<feature type="binding site" evidence="4">
    <location>
        <position position="137"/>
    </location>
    <ligand>
        <name>Zn(2+)</name>
        <dbReference type="ChEBI" id="CHEBI:29105"/>
    </ligand>
</feature>
<organism evidence="7 8">
    <name type="scientific">Colletotrichum karsti</name>
    <dbReference type="NCBI Taxonomy" id="1095194"/>
    <lineage>
        <taxon>Eukaryota</taxon>
        <taxon>Fungi</taxon>
        <taxon>Dikarya</taxon>
        <taxon>Ascomycota</taxon>
        <taxon>Pezizomycotina</taxon>
        <taxon>Sordariomycetes</taxon>
        <taxon>Hypocreomycetidae</taxon>
        <taxon>Glomerellales</taxon>
        <taxon>Glomerellaceae</taxon>
        <taxon>Colletotrichum</taxon>
        <taxon>Colletotrichum boninense species complex</taxon>
    </lineage>
</organism>
<evidence type="ECO:0000256" key="3">
    <source>
        <dbReference type="ARBA" id="ARBA00023027"/>
    </source>
</evidence>
<dbReference type="InterPro" id="IPR029035">
    <property type="entry name" value="DHS-like_NAD/FAD-binding_dom"/>
</dbReference>
<evidence type="ECO:0000256" key="2">
    <source>
        <dbReference type="ARBA" id="ARBA00022679"/>
    </source>
</evidence>
<feature type="region of interest" description="Disordered" evidence="5">
    <location>
        <begin position="157"/>
        <end position="180"/>
    </location>
</feature>
<comment type="caution">
    <text evidence="7">The sequence shown here is derived from an EMBL/GenBank/DDBJ whole genome shotgun (WGS) entry which is preliminary data.</text>
</comment>
<accession>A0A9P6I093</accession>
<feature type="domain" description="Deacetylase sirtuin-type" evidence="6">
    <location>
        <begin position="6"/>
        <end position="351"/>
    </location>
</feature>
<keyword evidence="8" id="KW-1185">Reference proteome</keyword>
<dbReference type="Gene3D" id="3.40.50.1220">
    <property type="entry name" value="TPP-binding domain"/>
    <property type="match status" value="2"/>
</dbReference>
<evidence type="ECO:0000256" key="1">
    <source>
        <dbReference type="ARBA" id="ARBA00006924"/>
    </source>
</evidence>
<dbReference type="PANTHER" id="PTHR11085">
    <property type="entry name" value="NAD-DEPENDENT PROTEIN DEACYLASE SIRTUIN-5, MITOCHONDRIAL-RELATED"/>
    <property type="match status" value="1"/>
</dbReference>
<dbReference type="SUPFAM" id="SSF52467">
    <property type="entry name" value="DHS-like NAD/FAD-binding domain"/>
    <property type="match status" value="1"/>
</dbReference>
<dbReference type="RefSeq" id="XP_038743160.1">
    <property type="nucleotide sequence ID" value="XM_038891524.1"/>
</dbReference>
<feature type="active site" description="Proton acceptor" evidence="4">
    <location>
        <position position="129"/>
    </location>
</feature>
<dbReference type="Pfam" id="PF02146">
    <property type="entry name" value="SIR2"/>
    <property type="match status" value="2"/>
</dbReference>
<dbReference type="GO" id="GO:0046872">
    <property type="term" value="F:metal ion binding"/>
    <property type="evidence" value="ECO:0007669"/>
    <property type="project" value="UniProtKB-KW"/>
</dbReference>
<protein>
    <recommendedName>
        <fullName evidence="6">Deacetylase sirtuin-type domain-containing protein</fullName>
    </recommendedName>
</protein>
<reference evidence="7" key="1">
    <citation type="submission" date="2020-03" db="EMBL/GenBank/DDBJ databases">
        <authorList>
            <person name="He L."/>
        </authorList>
    </citation>
    <scope>NUCLEOTIDE SEQUENCE</scope>
    <source>
        <strain evidence="7">CkLH20</strain>
    </source>
</reference>
<feature type="binding site" evidence="4">
    <location>
        <position position="241"/>
    </location>
    <ligand>
        <name>Zn(2+)</name>
        <dbReference type="ChEBI" id="CHEBI:29105"/>
    </ligand>
</feature>
<dbReference type="InterPro" id="IPR026590">
    <property type="entry name" value="Ssirtuin_cat_dom"/>
</dbReference>
<feature type="binding site" evidence="4">
    <location>
        <position position="143"/>
    </location>
    <ligand>
        <name>Zn(2+)</name>
        <dbReference type="ChEBI" id="CHEBI:29105"/>
    </ligand>
</feature>
<feature type="binding site" evidence="4">
    <location>
        <position position="244"/>
    </location>
    <ligand>
        <name>Zn(2+)</name>
        <dbReference type="ChEBI" id="CHEBI:29105"/>
    </ligand>
</feature>
<dbReference type="GeneID" id="62164598"/>
<evidence type="ECO:0000259" key="6">
    <source>
        <dbReference type="PROSITE" id="PS50305"/>
    </source>
</evidence>
<dbReference type="PROSITE" id="PS50305">
    <property type="entry name" value="SIRTUIN"/>
    <property type="match status" value="1"/>
</dbReference>
<proteinExistence type="inferred from homology"/>
<evidence type="ECO:0000313" key="8">
    <source>
        <dbReference type="Proteomes" id="UP000781932"/>
    </source>
</evidence>
<name>A0A9P6I093_9PEZI</name>
<dbReference type="EMBL" id="JAATWM020000030">
    <property type="protein sequence ID" value="KAF9873699.1"/>
    <property type="molecule type" value="Genomic_DNA"/>
</dbReference>
<evidence type="ECO:0000256" key="5">
    <source>
        <dbReference type="SAM" id="MobiDB-lite"/>
    </source>
</evidence>
<dbReference type="Proteomes" id="UP000781932">
    <property type="component" value="Unassembled WGS sequence"/>
</dbReference>
<dbReference type="InterPro" id="IPR003000">
    <property type="entry name" value="Sirtuin"/>
</dbReference>
<dbReference type="OrthoDB" id="424302at2759"/>